<feature type="signal peptide" evidence="1">
    <location>
        <begin position="1"/>
        <end position="24"/>
    </location>
</feature>
<dbReference type="Proteomes" id="UP001221413">
    <property type="component" value="Unassembled WGS sequence"/>
</dbReference>
<dbReference type="AlphaFoldDB" id="A0AAD6NHL7"/>
<reference evidence="2" key="1">
    <citation type="submission" date="2023-01" db="EMBL/GenBank/DDBJ databases">
        <title>The chitinases involved in constricting ring structure development in the nematode-trapping fungus Drechslerella dactyloides.</title>
        <authorList>
            <person name="Wang R."/>
            <person name="Zhang L."/>
            <person name="Tang P."/>
            <person name="Li S."/>
            <person name="Liang L."/>
        </authorList>
    </citation>
    <scope>NUCLEOTIDE SEQUENCE</scope>
    <source>
        <strain evidence="2">YMF1.00031</strain>
    </source>
</reference>
<gene>
    <name evidence="2" type="ORF">Dda_6657</name>
</gene>
<accession>A0AAD6NHL7</accession>
<comment type="caution">
    <text evidence="2">The sequence shown here is derived from an EMBL/GenBank/DDBJ whole genome shotgun (WGS) entry which is preliminary data.</text>
</comment>
<protein>
    <recommendedName>
        <fullName evidence="4">Apple domain-containing protein</fullName>
    </recommendedName>
</protein>
<dbReference type="EMBL" id="JAQGDS010000008">
    <property type="protein sequence ID" value="KAJ6258610.1"/>
    <property type="molecule type" value="Genomic_DNA"/>
</dbReference>
<feature type="chain" id="PRO_5042245778" description="Apple domain-containing protein" evidence="1">
    <location>
        <begin position="25"/>
        <end position="281"/>
    </location>
</feature>
<name>A0AAD6NHL7_DREDA</name>
<sequence length="281" mass="30193">MTTFKNLKNAAALAGTVFTLMAQAVPAPVAIDGSVSRLVKRGVPDGYIIAFRDQDKTIPGNNGGWLGVCQALATYDVQACADLCNGNAACTTFNIYQETHAGPASSYQCCLFKDVATQYSVASAQDTGASLGWTISQSSAYVKYDPTTASMPIEYSLSFAIKGSPDDPTYIGKVQKDFTDENTPASECKKACLEKTAYNGRNIPASATSYNICNCVNWFKVLDLTNAGAFKYWRCTFWTTDHSADTIGNPGTDKKTQNTESTLYCMNPLRGDAAGKQQIAL</sequence>
<evidence type="ECO:0000256" key="1">
    <source>
        <dbReference type="SAM" id="SignalP"/>
    </source>
</evidence>
<evidence type="ECO:0008006" key="4">
    <source>
        <dbReference type="Google" id="ProtNLM"/>
    </source>
</evidence>
<evidence type="ECO:0000313" key="3">
    <source>
        <dbReference type="Proteomes" id="UP001221413"/>
    </source>
</evidence>
<organism evidence="2 3">
    <name type="scientific">Drechslerella dactyloides</name>
    <name type="common">Nematode-trapping fungus</name>
    <name type="synonym">Arthrobotrys dactyloides</name>
    <dbReference type="NCBI Taxonomy" id="74499"/>
    <lineage>
        <taxon>Eukaryota</taxon>
        <taxon>Fungi</taxon>
        <taxon>Dikarya</taxon>
        <taxon>Ascomycota</taxon>
        <taxon>Pezizomycotina</taxon>
        <taxon>Orbiliomycetes</taxon>
        <taxon>Orbiliales</taxon>
        <taxon>Orbiliaceae</taxon>
        <taxon>Drechslerella</taxon>
    </lineage>
</organism>
<keyword evidence="1" id="KW-0732">Signal</keyword>
<keyword evidence="3" id="KW-1185">Reference proteome</keyword>
<proteinExistence type="predicted"/>
<evidence type="ECO:0000313" key="2">
    <source>
        <dbReference type="EMBL" id="KAJ6258610.1"/>
    </source>
</evidence>